<feature type="domain" description="PTS EIIA type-2" evidence="1">
    <location>
        <begin position="1"/>
        <end position="141"/>
    </location>
</feature>
<dbReference type="PANTHER" id="PTHR47738">
    <property type="entry name" value="PTS SYSTEM FRUCTOSE-LIKE EIIA COMPONENT-RELATED"/>
    <property type="match status" value="1"/>
</dbReference>
<dbReference type="CDD" id="cd00211">
    <property type="entry name" value="PTS_IIA_fru"/>
    <property type="match status" value="1"/>
</dbReference>
<evidence type="ECO:0000313" key="2">
    <source>
        <dbReference type="EMBL" id="GAN35682.1"/>
    </source>
</evidence>
<dbReference type="PROSITE" id="PS51094">
    <property type="entry name" value="PTS_EIIA_TYPE_2"/>
    <property type="match status" value="1"/>
</dbReference>
<accession>A0A0C9Q788</accession>
<dbReference type="EMBL" id="BAYM01000013">
    <property type="protein sequence ID" value="GAN35682.1"/>
    <property type="molecule type" value="Genomic_DNA"/>
</dbReference>
<protein>
    <recommendedName>
        <fullName evidence="1">PTS EIIA type-2 domain-containing protein</fullName>
    </recommendedName>
</protein>
<dbReference type="SUPFAM" id="SSF55804">
    <property type="entry name" value="Phoshotransferase/anion transport protein"/>
    <property type="match status" value="1"/>
</dbReference>
<dbReference type="InterPro" id="IPR002178">
    <property type="entry name" value="PTS_EIIA_type-2_dom"/>
</dbReference>
<dbReference type="Pfam" id="PF00359">
    <property type="entry name" value="PTS_EIIA_2"/>
    <property type="match status" value="1"/>
</dbReference>
<dbReference type="Proteomes" id="UP000032552">
    <property type="component" value="Unassembled WGS sequence"/>
</dbReference>
<dbReference type="Gene3D" id="3.40.930.10">
    <property type="entry name" value="Mannitol-specific EII, Chain A"/>
    <property type="match status" value="1"/>
</dbReference>
<dbReference type="PANTHER" id="PTHR47738:SF3">
    <property type="entry name" value="PHOSPHOTRANSFERASE SYSTEM MANNITOL_FRUCTOSE-SPECIFIC IIA DOMAIN CONTAINING PROTEIN"/>
    <property type="match status" value="1"/>
</dbReference>
<name>A0A0C9Q788_LACPA</name>
<sequence>MVLNRVDAVNQKELFDLAASKLLMEGYVKQTYLEGLTTRESKFPTGLKTKSIDVAIPHCDPEYIDKDGVLVVRPIKPIIFNEMVNPTNSVQSRLIFFICSTGGTEQLESLRQMMNIFKDDKFLATLYQAEDMMPLLLSWKG</sequence>
<evidence type="ECO:0000313" key="3">
    <source>
        <dbReference type="Proteomes" id="UP000032552"/>
    </source>
</evidence>
<gene>
    <name evidence="2" type="ORF">LC0644_0271</name>
</gene>
<reference evidence="3" key="1">
    <citation type="submission" date="2014-05" db="EMBL/GenBank/DDBJ databases">
        <title>Whole genome sequencing of Lactobacillus casei NRIC0644.</title>
        <authorList>
            <person name="Atarashi H."/>
            <person name="Yoshida Y."/>
            <person name="Fujimura S."/>
            <person name="Tanaka N."/>
            <person name="Shiwa Y."/>
            <person name="Yoshikawa H."/>
            <person name="Okada S."/>
            <person name="Nakagawa J."/>
        </authorList>
    </citation>
    <scope>NUCLEOTIDE SEQUENCE [LARGE SCALE GENOMIC DNA]</scope>
    <source>
        <strain evidence="3">NRIC0644</strain>
    </source>
</reference>
<organism evidence="2 3">
    <name type="scientific">Lacticaseibacillus paracasei NRIC 0644</name>
    <dbReference type="NCBI Taxonomy" id="1435038"/>
    <lineage>
        <taxon>Bacteria</taxon>
        <taxon>Bacillati</taxon>
        <taxon>Bacillota</taxon>
        <taxon>Bacilli</taxon>
        <taxon>Lactobacillales</taxon>
        <taxon>Lactobacillaceae</taxon>
        <taxon>Lacticaseibacillus</taxon>
    </lineage>
</organism>
<comment type="caution">
    <text evidence="2">The sequence shown here is derived from an EMBL/GenBank/DDBJ whole genome shotgun (WGS) entry which is preliminary data.</text>
</comment>
<evidence type="ECO:0000259" key="1">
    <source>
        <dbReference type="PROSITE" id="PS51094"/>
    </source>
</evidence>
<proteinExistence type="predicted"/>
<dbReference type="InterPro" id="IPR016152">
    <property type="entry name" value="PTrfase/Anion_transptr"/>
</dbReference>
<dbReference type="InterPro" id="IPR051541">
    <property type="entry name" value="PTS_SugarTrans_NitroReg"/>
</dbReference>
<dbReference type="AlphaFoldDB" id="A0A0C9Q788"/>